<evidence type="ECO:0000256" key="2">
    <source>
        <dbReference type="SAM" id="MobiDB-lite"/>
    </source>
</evidence>
<dbReference type="Proteomes" id="UP000050482">
    <property type="component" value="Unassembled WGS sequence"/>
</dbReference>
<dbReference type="AlphaFoldDB" id="A0A0P9CV30"/>
<evidence type="ECO:0000313" key="5">
    <source>
        <dbReference type="EMBL" id="KPV40523.1"/>
    </source>
</evidence>
<keyword evidence="3" id="KW-0472">Membrane</keyword>
<keyword evidence="3" id="KW-1133">Transmembrane helix</keyword>
<organism evidence="5 6">
    <name type="scientific">Alicyclobacillus ferrooxydans</name>
    <dbReference type="NCBI Taxonomy" id="471514"/>
    <lineage>
        <taxon>Bacteria</taxon>
        <taxon>Bacillati</taxon>
        <taxon>Bacillota</taxon>
        <taxon>Bacilli</taxon>
        <taxon>Bacillales</taxon>
        <taxon>Alicyclobacillaceae</taxon>
        <taxon>Alicyclobacillus</taxon>
    </lineage>
</organism>
<proteinExistence type="predicted"/>
<feature type="transmembrane region" description="Helical" evidence="3">
    <location>
        <begin position="298"/>
        <end position="319"/>
    </location>
</feature>
<accession>A0A0P9CV30</accession>
<feature type="transmembrane region" description="Helical" evidence="3">
    <location>
        <begin position="21"/>
        <end position="43"/>
    </location>
</feature>
<feature type="coiled-coil region" evidence="1">
    <location>
        <begin position="189"/>
        <end position="253"/>
    </location>
</feature>
<evidence type="ECO:0000256" key="3">
    <source>
        <dbReference type="SAM" id="Phobius"/>
    </source>
</evidence>
<protein>
    <recommendedName>
        <fullName evidence="4">DUF4349 domain-containing protein</fullName>
    </recommendedName>
</protein>
<feature type="region of interest" description="Disordered" evidence="2">
    <location>
        <begin position="52"/>
        <end position="77"/>
    </location>
</feature>
<dbReference type="RefSeq" id="WP_083486561.1">
    <property type="nucleotide sequence ID" value="NZ_LJCO01000097.1"/>
</dbReference>
<keyword evidence="3" id="KW-0812">Transmembrane</keyword>
<keyword evidence="1" id="KW-0175">Coiled coil</keyword>
<name>A0A0P9CV30_9BACL</name>
<evidence type="ECO:0000256" key="1">
    <source>
        <dbReference type="SAM" id="Coils"/>
    </source>
</evidence>
<gene>
    <name evidence="5" type="ORF">AN477_21775</name>
</gene>
<feature type="domain" description="DUF4349" evidence="4">
    <location>
        <begin position="110"/>
        <end position="316"/>
    </location>
</feature>
<reference evidence="5 6" key="1">
    <citation type="submission" date="2015-09" db="EMBL/GenBank/DDBJ databases">
        <title>Draft genome sequence of Alicyclobacillus ferrooxydans DSM 22381.</title>
        <authorList>
            <person name="Hemp J."/>
        </authorList>
    </citation>
    <scope>NUCLEOTIDE SEQUENCE [LARGE SCALE GENOMIC DNA]</scope>
    <source>
        <strain evidence="5 6">TC-34</strain>
    </source>
</reference>
<comment type="caution">
    <text evidence="5">The sequence shown here is derived from an EMBL/GenBank/DDBJ whole genome shotgun (WGS) entry which is preliminary data.</text>
</comment>
<dbReference type="Pfam" id="PF14257">
    <property type="entry name" value="DUF4349"/>
    <property type="match status" value="1"/>
</dbReference>
<evidence type="ECO:0000313" key="6">
    <source>
        <dbReference type="Proteomes" id="UP000050482"/>
    </source>
</evidence>
<dbReference type="InterPro" id="IPR025645">
    <property type="entry name" value="DUF4349"/>
</dbReference>
<dbReference type="PATRIC" id="fig|471514.4.peg.3925"/>
<dbReference type="EMBL" id="LJCO01000097">
    <property type="protein sequence ID" value="KPV40523.1"/>
    <property type="molecule type" value="Genomic_DNA"/>
</dbReference>
<evidence type="ECO:0000259" key="4">
    <source>
        <dbReference type="Pfam" id="PF14257"/>
    </source>
</evidence>
<keyword evidence="6" id="KW-1185">Reference proteome</keyword>
<sequence>MRTRWRGWRLNFATRLRGNSRVAQVIGIVIGIMVLAALFSYAAHAPRSGGIAASSSQSSSTSMSAGTTTSATSGATEASGSAAADSSASYAAPSVAPSTKFAVPTRASGRLVIKTANIDLSSAHLSDTANAITQITSATGGYVQSIQSSTPSQGQDFESMTVRVPERQFQGVIIKIQSLGTVRSVTQSGQDVTSNHNNLQAQISELQSEAKAYTELFGKAAKMSDMLQIQQALSQVNSQVSNLNQQLHQLDGSVQYATINVSLYPSATVIPKTPQPFWMAAVNSFHFMMRVGFDLLSALAWLLPWVVPVGVIWFIVHLIRRNNHQKAQLK</sequence>
<dbReference type="STRING" id="471514.AN477_21775"/>
<dbReference type="OrthoDB" id="5381491at2"/>